<dbReference type="Gene3D" id="1.10.287.130">
    <property type="match status" value="1"/>
</dbReference>
<name>A0A0U5AYC6_9BACL</name>
<dbReference type="InterPro" id="IPR016120">
    <property type="entry name" value="Sig_transdc_His_kin_SpoOB"/>
</dbReference>
<keyword evidence="2" id="KW-1185">Reference proteome</keyword>
<dbReference type="EC" id="2.7.-.-" evidence="1"/>
<gene>
    <name evidence="1" type="primary">spo0B</name>
    <name evidence="1" type="ORF">CB4_01177</name>
</gene>
<dbReference type="GO" id="GO:0000155">
    <property type="term" value="F:phosphorelay sensor kinase activity"/>
    <property type="evidence" value="ECO:0007669"/>
    <property type="project" value="InterPro"/>
</dbReference>
<dbReference type="SUPFAM" id="SSF55890">
    <property type="entry name" value="Sporulation response regulatory protein Spo0B"/>
    <property type="match status" value="1"/>
</dbReference>
<dbReference type="AlphaFoldDB" id="A0A0U5AYC6"/>
<sequence length="185" mass="20953">MNKLIEVINHQRHDWLNHIQVLLGYLKLQKYDLCEEYMYRVIKEANRDTLIARLAHPSLVTYLLSFNALHKEVVLDVEIPAPFSLLDRPDLGNCILGMVETYRQHAQMNGEPNTLLLTLTYSGDCLHGVADYAGRLDAAGMKQALVAMEQEIIALGGQFVMDIHTDEESVIECIIPFTAEADKSR</sequence>
<reference evidence="1 2" key="1">
    <citation type="submission" date="2015-12" db="EMBL/GenBank/DDBJ databases">
        <title>Genome sequence of Aneurinibacillus soli.</title>
        <authorList>
            <person name="Lee J.S."/>
            <person name="Lee K.C."/>
            <person name="Kim K.K."/>
            <person name="Lee B.W."/>
        </authorList>
    </citation>
    <scope>NUCLEOTIDE SEQUENCE [LARGE SCALE GENOMIC DNA]</scope>
    <source>
        <strain evidence="1 2">CB4</strain>
    </source>
</reference>
<dbReference type="KEGG" id="asoc:CB4_01177"/>
<keyword evidence="1" id="KW-0808">Transferase</keyword>
<dbReference type="RefSeq" id="WP_157737815.1">
    <property type="nucleotide sequence ID" value="NZ_AP017312.1"/>
</dbReference>
<evidence type="ECO:0000313" key="2">
    <source>
        <dbReference type="Proteomes" id="UP000217696"/>
    </source>
</evidence>
<organism evidence="1 2">
    <name type="scientific">Aneurinibacillus soli</name>
    <dbReference type="NCBI Taxonomy" id="1500254"/>
    <lineage>
        <taxon>Bacteria</taxon>
        <taxon>Bacillati</taxon>
        <taxon>Bacillota</taxon>
        <taxon>Bacilli</taxon>
        <taxon>Bacillales</taxon>
        <taxon>Paenibacillaceae</taxon>
        <taxon>Aneurinibacillus group</taxon>
        <taxon>Aneurinibacillus</taxon>
    </lineage>
</organism>
<dbReference type="Pfam" id="PF14689">
    <property type="entry name" value="SPOB_a"/>
    <property type="match status" value="1"/>
</dbReference>
<evidence type="ECO:0000313" key="1">
    <source>
        <dbReference type="EMBL" id="BAU27008.1"/>
    </source>
</evidence>
<proteinExistence type="predicted"/>
<dbReference type="Proteomes" id="UP000217696">
    <property type="component" value="Chromosome"/>
</dbReference>
<dbReference type="InterPro" id="IPR039506">
    <property type="entry name" value="SPOB_a"/>
</dbReference>
<accession>A0A0U5AYC6</accession>
<protein>
    <submittedName>
        <fullName evidence="1">Sporulation initiation phosphotransferase B</fullName>
        <ecNumber evidence="1">2.7.-.-</ecNumber>
    </submittedName>
</protein>
<dbReference type="EMBL" id="AP017312">
    <property type="protein sequence ID" value="BAU27008.1"/>
    <property type="molecule type" value="Genomic_DNA"/>
</dbReference>